<keyword evidence="5" id="KW-0574">Periplasm</keyword>
<dbReference type="InterPro" id="IPR009056">
    <property type="entry name" value="Cyt_c-like_dom"/>
</dbReference>
<dbReference type="GO" id="GO:0042597">
    <property type="term" value="C:periplasmic space"/>
    <property type="evidence" value="ECO:0007669"/>
    <property type="project" value="UniProtKB-SubCell"/>
</dbReference>
<reference evidence="12 13" key="1">
    <citation type="submission" date="2018-07" db="EMBL/GenBank/DDBJ databases">
        <title>Halioglobus sp. genome submission.</title>
        <authorList>
            <person name="Ye M.-Q."/>
            <person name="Du Z.-J."/>
        </authorList>
    </citation>
    <scope>NUCLEOTIDE SEQUENCE [LARGE SCALE GENOMIC DNA]</scope>
    <source>
        <strain evidence="12 13">U0301</strain>
    </source>
</reference>
<dbReference type="PANTHER" id="PTHR33751:SF9">
    <property type="entry name" value="CYTOCHROME C4"/>
    <property type="match status" value="1"/>
</dbReference>
<evidence type="ECO:0000259" key="11">
    <source>
        <dbReference type="PROSITE" id="PS51007"/>
    </source>
</evidence>
<feature type="binding site" description="axial binding residue" evidence="9">
    <location>
        <position position="87"/>
    </location>
    <ligand>
        <name>heme c</name>
        <dbReference type="ChEBI" id="CHEBI:61717"/>
        <label>1</label>
    </ligand>
    <ligandPart>
        <name>Fe</name>
        <dbReference type="ChEBI" id="CHEBI:18248"/>
    </ligandPart>
</feature>
<keyword evidence="4 9" id="KW-0479">Metal-binding</keyword>
<keyword evidence="13" id="KW-1185">Reference proteome</keyword>
<dbReference type="Gene3D" id="1.10.760.10">
    <property type="entry name" value="Cytochrome c-like domain"/>
    <property type="match status" value="2"/>
</dbReference>
<dbReference type="SUPFAM" id="SSF46626">
    <property type="entry name" value="Cytochrome c"/>
    <property type="match status" value="2"/>
</dbReference>
<dbReference type="Proteomes" id="UP000265509">
    <property type="component" value="Unassembled WGS sequence"/>
</dbReference>
<evidence type="ECO:0000313" key="13">
    <source>
        <dbReference type="Proteomes" id="UP000265509"/>
    </source>
</evidence>
<keyword evidence="6" id="KW-0249">Electron transport</keyword>
<feature type="binding site" description="axial binding residue" evidence="9">
    <location>
        <position position="40"/>
    </location>
    <ligand>
        <name>heme c</name>
        <dbReference type="ChEBI" id="CHEBI:61717"/>
        <label>1</label>
    </ligand>
    <ligandPart>
        <name>Fe</name>
        <dbReference type="ChEBI" id="CHEBI:18248"/>
    </ligandPart>
</feature>
<evidence type="ECO:0000256" key="8">
    <source>
        <dbReference type="PIRSR" id="PIRSR000005-1"/>
    </source>
</evidence>
<evidence type="ECO:0000256" key="9">
    <source>
        <dbReference type="PIRSR" id="PIRSR000005-2"/>
    </source>
</evidence>
<dbReference type="RefSeq" id="WP_117952596.1">
    <property type="nucleotide sequence ID" value="NZ_QRAN01000002.1"/>
</dbReference>
<feature type="binding site" description="covalent" evidence="8">
    <location>
        <position position="134"/>
    </location>
    <ligand>
        <name>heme c</name>
        <dbReference type="ChEBI" id="CHEBI:61717"/>
        <label>2</label>
    </ligand>
</feature>
<dbReference type="GO" id="GO:0020037">
    <property type="term" value="F:heme binding"/>
    <property type="evidence" value="ECO:0007669"/>
    <property type="project" value="InterPro"/>
</dbReference>
<dbReference type="GO" id="GO:0009055">
    <property type="term" value="F:electron transfer activity"/>
    <property type="evidence" value="ECO:0007669"/>
    <property type="project" value="InterPro"/>
</dbReference>
<gene>
    <name evidence="12" type="ORF">DWB85_02370</name>
</gene>
<comment type="caution">
    <text evidence="12">The sequence shown here is derived from an EMBL/GenBank/DDBJ whole genome shotgun (WGS) entry which is preliminary data.</text>
</comment>
<dbReference type="PANTHER" id="PTHR33751">
    <property type="entry name" value="CBB3-TYPE CYTOCHROME C OXIDASE SUBUNIT FIXP"/>
    <property type="match status" value="1"/>
</dbReference>
<protein>
    <recommendedName>
        <fullName evidence="11">Cytochrome c domain-containing protein</fullName>
    </recommendedName>
</protein>
<name>A0A3L7E0W1_9GAMM</name>
<evidence type="ECO:0000256" key="6">
    <source>
        <dbReference type="ARBA" id="ARBA00022982"/>
    </source>
</evidence>
<dbReference type="Pfam" id="PF00034">
    <property type="entry name" value="Cytochrom_C"/>
    <property type="match status" value="2"/>
</dbReference>
<evidence type="ECO:0000256" key="2">
    <source>
        <dbReference type="ARBA" id="ARBA00022448"/>
    </source>
</evidence>
<evidence type="ECO:0000256" key="3">
    <source>
        <dbReference type="ARBA" id="ARBA00022617"/>
    </source>
</evidence>
<dbReference type="OrthoDB" id="9773456at2"/>
<dbReference type="EMBL" id="QRAN01000002">
    <property type="protein sequence ID" value="RLQ23418.1"/>
    <property type="molecule type" value="Genomic_DNA"/>
</dbReference>
<dbReference type="PIRSF" id="PIRSF000005">
    <property type="entry name" value="Cytochrome_c4"/>
    <property type="match status" value="1"/>
</dbReference>
<keyword evidence="7 9" id="KW-0408">Iron</keyword>
<organism evidence="12 13">
    <name type="scientific">Seongchinamella sediminis</name>
    <dbReference type="NCBI Taxonomy" id="2283635"/>
    <lineage>
        <taxon>Bacteria</taxon>
        <taxon>Pseudomonadati</taxon>
        <taxon>Pseudomonadota</taxon>
        <taxon>Gammaproteobacteria</taxon>
        <taxon>Cellvibrionales</taxon>
        <taxon>Halieaceae</taxon>
        <taxon>Seongchinamella</taxon>
    </lineage>
</organism>
<feature type="binding site" description="covalent" evidence="8">
    <location>
        <position position="36"/>
    </location>
    <ligand>
        <name>heme c</name>
        <dbReference type="ChEBI" id="CHEBI:61717"/>
        <label>1</label>
    </ligand>
</feature>
<dbReference type="GO" id="GO:0005506">
    <property type="term" value="F:iron ion binding"/>
    <property type="evidence" value="ECO:0007669"/>
    <property type="project" value="InterPro"/>
</dbReference>
<proteinExistence type="predicted"/>
<keyword evidence="2" id="KW-0813">Transport</keyword>
<dbReference type="InterPro" id="IPR036909">
    <property type="entry name" value="Cyt_c-like_dom_sf"/>
</dbReference>
<feature type="binding site" description="axial binding residue" evidence="9">
    <location>
        <position position="185"/>
    </location>
    <ligand>
        <name>heme c</name>
        <dbReference type="ChEBI" id="CHEBI:61717"/>
        <label>2</label>
    </ligand>
    <ligandPart>
        <name>Fe</name>
        <dbReference type="ChEBI" id="CHEBI:18248"/>
    </ligandPart>
</feature>
<feature type="binding site" description="axial binding residue" evidence="9">
    <location>
        <position position="138"/>
    </location>
    <ligand>
        <name>heme c</name>
        <dbReference type="ChEBI" id="CHEBI:61717"/>
        <label>2</label>
    </ligand>
    <ligandPart>
        <name>Fe</name>
        <dbReference type="ChEBI" id="CHEBI:18248"/>
    </ligandPart>
</feature>
<evidence type="ECO:0000256" key="4">
    <source>
        <dbReference type="ARBA" id="ARBA00022723"/>
    </source>
</evidence>
<sequence>MKTFLTIALTLAGLAATSLPAWAQDVTAGKSLYSSCVACHGAMAEGNQDFSAPRLNHLEPVYIAAQLDKFRQGIRGGEGASLTARQMAPMAATLADDQALADVAAYIASLDSEPSAATIEGDAAMGADYYNQFCGACHGAAGQGNLALNSPPLAGGDDWYLEAQLLAFRAGQRGSHPKDTTGKQMRAMAVILPDEQAVKDVVAFLHSLGR</sequence>
<evidence type="ECO:0000256" key="5">
    <source>
        <dbReference type="ARBA" id="ARBA00022764"/>
    </source>
</evidence>
<accession>A0A3L7E0W1</accession>
<comment type="subcellular location">
    <subcellularLocation>
        <location evidence="1">Periplasm</location>
    </subcellularLocation>
</comment>
<dbReference type="InterPro" id="IPR050597">
    <property type="entry name" value="Cytochrome_c_Oxidase_Subunit"/>
</dbReference>
<evidence type="ECO:0000256" key="1">
    <source>
        <dbReference type="ARBA" id="ARBA00004418"/>
    </source>
</evidence>
<dbReference type="PROSITE" id="PS51007">
    <property type="entry name" value="CYTC"/>
    <property type="match status" value="2"/>
</dbReference>
<dbReference type="AlphaFoldDB" id="A0A3L7E0W1"/>
<keyword evidence="3 8" id="KW-0349">Heme</keyword>
<feature type="binding site" description="covalent" evidence="8">
    <location>
        <position position="39"/>
    </location>
    <ligand>
        <name>heme c</name>
        <dbReference type="ChEBI" id="CHEBI:61717"/>
        <label>1</label>
    </ligand>
</feature>
<feature type="signal peptide" evidence="10">
    <location>
        <begin position="1"/>
        <end position="23"/>
    </location>
</feature>
<feature type="domain" description="Cytochrome c" evidence="11">
    <location>
        <begin position="24"/>
        <end position="111"/>
    </location>
</feature>
<feature type="binding site" description="covalent" evidence="8">
    <location>
        <position position="137"/>
    </location>
    <ligand>
        <name>heme c</name>
        <dbReference type="ChEBI" id="CHEBI:61717"/>
        <label>2</label>
    </ligand>
</feature>
<evidence type="ECO:0000256" key="7">
    <source>
        <dbReference type="ARBA" id="ARBA00023004"/>
    </source>
</evidence>
<keyword evidence="10" id="KW-0732">Signal</keyword>
<feature type="domain" description="Cytochrome c" evidence="11">
    <location>
        <begin position="121"/>
        <end position="209"/>
    </location>
</feature>
<feature type="chain" id="PRO_5018191144" description="Cytochrome c domain-containing protein" evidence="10">
    <location>
        <begin position="24"/>
        <end position="210"/>
    </location>
</feature>
<evidence type="ECO:0000313" key="12">
    <source>
        <dbReference type="EMBL" id="RLQ23418.1"/>
    </source>
</evidence>
<evidence type="ECO:0000256" key="10">
    <source>
        <dbReference type="SAM" id="SignalP"/>
    </source>
</evidence>
<dbReference type="InterPro" id="IPR024167">
    <property type="entry name" value="Cytochrome_c4-like"/>
</dbReference>
<comment type="PTM">
    <text evidence="8">Binds 2 heme c groups covalently per subunit.</text>
</comment>